<evidence type="ECO:0000313" key="6">
    <source>
        <dbReference type="Proteomes" id="UP000316612"/>
    </source>
</evidence>
<keyword evidence="3" id="KW-0804">Transcription</keyword>
<dbReference type="CDD" id="cd07377">
    <property type="entry name" value="WHTH_GntR"/>
    <property type="match status" value="1"/>
</dbReference>
<protein>
    <submittedName>
        <fullName evidence="5">Transcriptional regulator</fullName>
    </submittedName>
</protein>
<keyword evidence="2" id="KW-0238">DNA-binding</keyword>
<dbReference type="Gene3D" id="1.20.120.530">
    <property type="entry name" value="GntR ligand-binding domain-like"/>
    <property type="match status" value="1"/>
</dbReference>
<evidence type="ECO:0000256" key="1">
    <source>
        <dbReference type="ARBA" id="ARBA00023015"/>
    </source>
</evidence>
<dbReference type="PROSITE" id="PS50949">
    <property type="entry name" value="HTH_GNTR"/>
    <property type="match status" value="1"/>
</dbReference>
<keyword evidence="6" id="KW-1185">Reference proteome</keyword>
<dbReference type="GO" id="GO:0003700">
    <property type="term" value="F:DNA-binding transcription factor activity"/>
    <property type="evidence" value="ECO:0007669"/>
    <property type="project" value="InterPro"/>
</dbReference>
<evidence type="ECO:0000313" key="5">
    <source>
        <dbReference type="EMBL" id="GED05114.1"/>
    </source>
</evidence>
<dbReference type="SMART" id="SM00895">
    <property type="entry name" value="FCD"/>
    <property type="match status" value="1"/>
</dbReference>
<dbReference type="OrthoDB" id="9816161at2"/>
<dbReference type="InterPro" id="IPR008920">
    <property type="entry name" value="TF_FadR/GntR_C"/>
</dbReference>
<accession>A0A4Y4DML6</accession>
<sequence length="220" mass="24923">MRRSRLLADSEFKPESLRVTERIRDEIIDGVRAPGSRLVERELAEELGVSRLPIRDALHILANEGLITPRPRTWAVVREFSASDIADLQEVREAMEVMTFKLAAQRHTRNGLDELRAVLETEIEASKKQDYVTARRAGAKFHELVVGLAGNELLIELQAGLSSRMRWLLSQHDDLEIMAEEHAQILEAMASRNLELVERLVLQHIATSKGSVDEKRASMQ</sequence>
<dbReference type="InterPro" id="IPR000524">
    <property type="entry name" value="Tscrpt_reg_HTH_GntR"/>
</dbReference>
<reference evidence="5 6" key="1">
    <citation type="submission" date="2019-06" db="EMBL/GenBank/DDBJ databases">
        <title>Whole genome shotgun sequence of Glutamicibacter uratoxydans NBRC 15515.</title>
        <authorList>
            <person name="Hosoyama A."/>
            <person name="Uohara A."/>
            <person name="Ohji S."/>
            <person name="Ichikawa N."/>
        </authorList>
    </citation>
    <scope>NUCLEOTIDE SEQUENCE [LARGE SCALE GENOMIC DNA]</scope>
    <source>
        <strain evidence="5 6">NBRC 15515</strain>
    </source>
</reference>
<keyword evidence="1" id="KW-0805">Transcription regulation</keyword>
<organism evidence="5 6">
    <name type="scientific">Glutamicibacter uratoxydans</name>
    <name type="common">Arthrobacter uratoxydans</name>
    <dbReference type="NCBI Taxonomy" id="43667"/>
    <lineage>
        <taxon>Bacteria</taxon>
        <taxon>Bacillati</taxon>
        <taxon>Actinomycetota</taxon>
        <taxon>Actinomycetes</taxon>
        <taxon>Micrococcales</taxon>
        <taxon>Micrococcaceae</taxon>
        <taxon>Glutamicibacter</taxon>
    </lineage>
</organism>
<dbReference type="InterPro" id="IPR011711">
    <property type="entry name" value="GntR_C"/>
</dbReference>
<dbReference type="Pfam" id="PF00392">
    <property type="entry name" value="GntR"/>
    <property type="match status" value="1"/>
</dbReference>
<dbReference type="Pfam" id="PF07729">
    <property type="entry name" value="FCD"/>
    <property type="match status" value="1"/>
</dbReference>
<dbReference type="SUPFAM" id="SSF46785">
    <property type="entry name" value="Winged helix' DNA-binding domain"/>
    <property type="match status" value="1"/>
</dbReference>
<dbReference type="InterPro" id="IPR036388">
    <property type="entry name" value="WH-like_DNA-bd_sf"/>
</dbReference>
<evidence type="ECO:0000256" key="2">
    <source>
        <dbReference type="ARBA" id="ARBA00023125"/>
    </source>
</evidence>
<dbReference type="PRINTS" id="PR00035">
    <property type="entry name" value="HTHGNTR"/>
</dbReference>
<dbReference type="Proteomes" id="UP000316612">
    <property type="component" value="Unassembled WGS sequence"/>
</dbReference>
<dbReference type="PANTHER" id="PTHR43537">
    <property type="entry name" value="TRANSCRIPTIONAL REGULATOR, GNTR FAMILY"/>
    <property type="match status" value="1"/>
</dbReference>
<comment type="caution">
    <text evidence="5">The sequence shown here is derived from an EMBL/GenBank/DDBJ whole genome shotgun (WGS) entry which is preliminary data.</text>
</comment>
<dbReference type="EMBL" id="BJNY01000002">
    <property type="protein sequence ID" value="GED05114.1"/>
    <property type="molecule type" value="Genomic_DNA"/>
</dbReference>
<dbReference type="PANTHER" id="PTHR43537:SF45">
    <property type="entry name" value="GNTR FAMILY REGULATORY PROTEIN"/>
    <property type="match status" value="1"/>
</dbReference>
<gene>
    <name evidence="5" type="ORF">AUR04nite_06460</name>
</gene>
<dbReference type="Gene3D" id="1.10.10.10">
    <property type="entry name" value="Winged helix-like DNA-binding domain superfamily/Winged helix DNA-binding domain"/>
    <property type="match status" value="1"/>
</dbReference>
<dbReference type="AlphaFoldDB" id="A0A4Y4DML6"/>
<evidence type="ECO:0000259" key="4">
    <source>
        <dbReference type="PROSITE" id="PS50949"/>
    </source>
</evidence>
<dbReference type="GO" id="GO:0003677">
    <property type="term" value="F:DNA binding"/>
    <property type="evidence" value="ECO:0007669"/>
    <property type="project" value="UniProtKB-KW"/>
</dbReference>
<name>A0A4Y4DML6_GLUUR</name>
<dbReference type="SUPFAM" id="SSF48008">
    <property type="entry name" value="GntR ligand-binding domain-like"/>
    <property type="match status" value="1"/>
</dbReference>
<dbReference type="SMART" id="SM00345">
    <property type="entry name" value="HTH_GNTR"/>
    <property type="match status" value="1"/>
</dbReference>
<evidence type="ECO:0000256" key="3">
    <source>
        <dbReference type="ARBA" id="ARBA00023163"/>
    </source>
</evidence>
<proteinExistence type="predicted"/>
<feature type="domain" description="HTH gntR-type" evidence="4">
    <location>
        <begin position="13"/>
        <end position="80"/>
    </location>
</feature>
<dbReference type="InterPro" id="IPR036390">
    <property type="entry name" value="WH_DNA-bd_sf"/>
</dbReference>